<sequence>MSVQEEAILEEISGYLHGYLKAGKVTINSFFSKMNLNISNLGQLLIVRFLLKDETMDFARQLPILLKRFKTNTASKKDTHIGEVRGEVDWADTTKERMARNHKDRTIFSTSESIRSYNIPENLVLKELLGLLYSSLYKDSYIKGFESAKWFLEWQQLKGNIAHAFKKNIYLQRVDSVHASDRIVHKTLNHRNKLYRDAARLLLSYRSLVRGNYSEEDIRTLLRETFIAPDNVDVLFELYWIVQLIKDNTDDSELHLMDGSQNKVASWEKGSSIYHLYHDSTGSNQVRFAISSNEIAESNNLYLRQKYQSFHTSNQLANQFFGRSPSKDLWRGRPDFLLEVYDQNTNKIIKIVIGEVKNTSRIEYAITGLEELLEYIYLVKNHKGDYVYGGPVSVTGILCVEDVPLTDGSKSELVDIVKRVN</sequence>
<protein>
    <submittedName>
        <fullName evidence="1">Uncharacterized protein</fullName>
    </submittedName>
</protein>
<organism evidence="1 2">
    <name type="scientific">Halobacillus amylolyticus</name>
    <dbReference type="NCBI Taxonomy" id="2932259"/>
    <lineage>
        <taxon>Bacteria</taxon>
        <taxon>Bacillati</taxon>
        <taxon>Bacillota</taxon>
        <taxon>Bacilli</taxon>
        <taxon>Bacillales</taxon>
        <taxon>Bacillaceae</taxon>
        <taxon>Halobacillus</taxon>
    </lineage>
</organism>
<dbReference type="EMBL" id="CP095075">
    <property type="protein sequence ID" value="UOR13723.1"/>
    <property type="molecule type" value="Genomic_DNA"/>
</dbReference>
<proteinExistence type="predicted"/>
<name>A0ABY4HH56_9BACI</name>
<dbReference type="RefSeq" id="WP_245035504.1">
    <property type="nucleotide sequence ID" value="NZ_CP095075.1"/>
</dbReference>
<accession>A0ABY4HH56</accession>
<dbReference type="Proteomes" id="UP000830326">
    <property type="component" value="Chromosome"/>
</dbReference>
<keyword evidence="2" id="KW-1185">Reference proteome</keyword>
<gene>
    <name evidence="1" type="ORF">MUO15_09930</name>
</gene>
<evidence type="ECO:0000313" key="1">
    <source>
        <dbReference type="EMBL" id="UOR13723.1"/>
    </source>
</evidence>
<reference evidence="1" key="1">
    <citation type="submission" date="2022-04" db="EMBL/GenBank/DDBJ databases">
        <title>Halobacillus sp. isolated from saltern.</title>
        <authorList>
            <person name="Won M."/>
            <person name="Lee C.-M."/>
            <person name="Woen H.-Y."/>
            <person name="Kwon S.-W."/>
        </authorList>
    </citation>
    <scope>NUCLEOTIDE SEQUENCE</scope>
    <source>
        <strain evidence="1">SSHM10-5</strain>
    </source>
</reference>
<evidence type="ECO:0000313" key="2">
    <source>
        <dbReference type="Proteomes" id="UP000830326"/>
    </source>
</evidence>